<dbReference type="EMBL" id="JBBPBK010000012">
    <property type="protein sequence ID" value="KAK9273382.1"/>
    <property type="molecule type" value="Genomic_DNA"/>
</dbReference>
<gene>
    <name evidence="1" type="ORF">L1049_018192</name>
</gene>
<dbReference type="InterPro" id="IPR040296">
    <property type="entry name" value="PSBT"/>
</dbReference>
<protein>
    <recommendedName>
        <fullName evidence="3">Photosystem II 5 kDa protein, chloroplastic</fullName>
    </recommendedName>
</protein>
<reference evidence="1 2" key="1">
    <citation type="journal article" date="2024" name="Plant J.">
        <title>Genome sequences and population genomics reveal climatic adaptation and genomic divergence between two closely related sweetgum species.</title>
        <authorList>
            <person name="Xu W.Q."/>
            <person name="Ren C.Q."/>
            <person name="Zhang X.Y."/>
            <person name="Comes H.P."/>
            <person name="Liu X.H."/>
            <person name="Li Y.G."/>
            <person name="Kettle C.J."/>
            <person name="Jalonen R."/>
            <person name="Gaisberger H."/>
            <person name="Ma Y.Z."/>
            <person name="Qiu Y.X."/>
        </authorList>
    </citation>
    <scope>NUCLEOTIDE SEQUENCE [LARGE SCALE GENOMIC DNA]</scope>
    <source>
        <strain evidence="1">Hangzhou</strain>
    </source>
</reference>
<evidence type="ECO:0000313" key="2">
    <source>
        <dbReference type="Proteomes" id="UP001415857"/>
    </source>
</evidence>
<dbReference type="Proteomes" id="UP001415857">
    <property type="component" value="Unassembled WGS sequence"/>
</dbReference>
<sequence>MASITMTASFLGSSTSTITKHPLPTSRRGLVVAKASRATEGEKTEMVVSSNSKEGSSINGRRELVFAAAAAAACSIAKVAMADEPQPGTPEAKKKYAPVCVTMPTARICRK</sequence>
<accession>A0AAP0WLB7</accession>
<dbReference type="AlphaFoldDB" id="A0AAP0WLB7"/>
<proteinExistence type="predicted"/>
<keyword evidence="2" id="KW-1185">Reference proteome</keyword>
<dbReference type="PANTHER" id="PTHR34940:SF4">
    <property type="entry name" value="OS02G0581100 PROTEIN"/>
    <property type="match status" value="1"/>
</dbReference>
<organism evidence="1 2">
    <name type="scientific">Liquidambar formosana</name>
    <name type="common">Formosan gum</name>
    <dbReference type="NCBI Taxonomy" id="63359"/>
    <lineage>
        <taxon>Eukaryota</taxon>
        <taxon>Viridiplantae</taxon>
        <taxon>Streptophyta</taxon>
        <taxon>Embryophyta</taxon>
        <taxon>Tracheophyta</taxon>
        <taxon>Spermatophyta</taxon>
        <taxon>Magnoliopsida</taxon>
        <taxon>eudicotyledons</taxon>
        <taxon>Gunneridae</taxon>
        <taxon>Pentapetalae</taxon>
        <taxon>Saxifragales</taxon>
        <taxon>Altingiaceae</taxon>
        <taxon>Liquidambar</taxon>
    </lineage>
</organism>
<evidence type="ECO:0008006" key="3">
    <source>
        <dbReference type="Google" id="ProtNLM"/>
    </source>
</evidence>
<evidence type="ECO:0000313" key="1">
    <source>
        <dbReference type="EMBL" id="KAK9273382.1"/>
    </source>
</evidence>
<comment type="caution">
    <text evidence="1">The sequence shown here is derived from an EMBL/GenBank/DDBJ whole genome shotgun (WGS) entry which is preliminary data.</text>
</comment>
<name>A0AAP0WLB7_LIQFO</name>
<dbReference type="PANTHER" id="PTHR34940">
    <property type="entry name" value="PHOTOSYSTEM II 5 KDA PROTEIN, CHLOROPLASTIC"/>
    <property type="match status" value="1"/>
</dbReference>